<sequence length="520" mass="52083">MPRLRSVGKQAANPLDIAQMRDVTAVASTAAATYVPLTSGNQPQGYGRLDNNSRLLNAQLPTDPSVTTLTTSGKTTAASLDVTGVSALAGVTATTVAATGAITSASLNVGSGAVTAATMNVPENTATTFKAKATTLDSLSVSGATNVAALTASGATSLQSATTTDLTSSGGLTATGEVKGGTVRSTGSLIVAGASSLQAVTVAGQLSAAGITASGVIRGDSGFRLGVNQALSQVDGSNNNVPVKITGGIDVSNGALTNVSSLSGPAVLAINSAITATGKGTFSDLESSSDLKINGALTGVVDLSISGNLNATGVGKKITTTALQTGTLNATGASTLASTSASSLSVSGTSTLTGTVTIPDGTATNHPVSYGQYFPYTNVRIPSANPSTAHNTWTLLGLDVWEINDGGVTTNNTTFTVQSGFQGLYRVGLSLKFANKASTGSKIGCITKNSTLATNSVPDASYSVAIAWQDTISNDGFLSCSSVVYLDAGDVLRAYAFQFTNGALLIMKGNCRFEMTRLHK</sequence>
<dbReference type="EMBL" id="KR063280">
    <property type="protein sequence ID" value="AKL88385.1"/>
    <property type="molecule type" value="Genomic_DNA"/>
</dbReference>
<proteinExistence type="predicted"/>
<dbReference type="GeneID" id="28801154"/>
<accession>A0A0K0NKX5</accession>
<evidence type="ECO:0000313" key="2">
    <source>
        <dbReference type="Proteomes" id="UP000203886"/>
    </source>
</evidence>
<dbReference type="RefSeq" id="YP_009273586.1">
    <property type="nucleotide sequence ID" value="NC_030906.1"/>
</dbReference>
<name>A0A0K0NKX5_9CAUD</name>
<reference evidence="1 2" key="1">
    <citation type="journal article" date="2015" name="PLoS ONE">
        <title>Lysis to Kill: Evaluation of the Lytic Abilities, and Genomics of Nine Bacteriophages Infective for Gordonia spp. and Their Potential Use in Activated Sludge Foam Biocontrol.</title>
        <authorList>
            <person name="Dyson Z.A."/>
            <person name="Tucci J."/>
            <person name="Seviour R.J."/>
            <person name="Petrovski S."/>
        </authorList>
    </citation>
    <scope>NUCLEOTIDE SEQUENCE [LARGE SCALE GENOMIC DNA]</scope>
</reference>
<dbReference type="Proteomes" id="UP000203886">
    <property type="component" value="Segment"/>
</dbReference>
<gene>
    <name evidence="1" type="ORF">GMA6_104</name>
</gene>
<evidence type="ECO:0000313" key="1">
    <source>
        <dbReference type="EMBL" id="AKL88385.1"/>
    </source>
</evidence>
<dbReference type="KEGG" id="vg:28801154"/>
<organism evidence="1 2">
    <name type="scientific">Gordonia phage GMA6</name>
    <dbReference type="NCBI Taxonomy" id="1647285"/>
    <lineage>
        <taxon>Viruses</taxon>
        <taxon>Duplodnaviria</taxon>
        <taxon>Heunggongvirae</taxon>
        <taxon>Uroviricota</taxon>
        <taxon>Caudoviricetes</taxon>
        <taxon>Bendigovirus</taxon>
        <taxon>Bendigovirus GMA6</taxon>
    </lineage>
</organism>
<keyword evidence="2" id="KW-1185">Reference proteome</keyword>
<protein>
    <submittedName>
        <fullName evidence="1">Uncharacterized protein</fullName>
    </submittedName>
</protein>